<dbReference type="InterPro" id="IPR006683">
    <property type="entry name" value="Thioestr_dom"/>
</dbReference>
<dbReference type="OrthoDB" id="3477511at2"/>
<name>A3VC24_9RHOB</name>
<dbReference type="STRING" id="314271.RB2654_17596"/>
<dbReference type="Pfam" id="PF03061">
    <property type="entry name" value="4HBT"/>
    <property type="match status" value="1"/>
</dbReference>
<dbReference type="InterPro" id="IPR039298">
    <property type="entry name" value="ACOT13"/>
</dbReference>
<gene>
    <name evidence="4" type="ORF">RB2654_17596</name>
</gene>
<dbReference type="PANTHER" id="PTHR21660:SF1">
    <property type="entry name" value="ACYL-COENZYME A THIOESTERASE 13"/>
    <property type="match status" value="1"/>
</dbReference>
<dbReference type="GO" id="GO:0047617">
    <property type="term" value="F:fatty acyl-CoA hydrolase activity"/>
    <property type="evidence" value="ECO:0007669"/>
    <property type="project" value="InterPro"/>
</dbReference>
<feature type="domain" description="Thioesterase" evidence="3">
    <location>
        <begin position="44"/>
        <end position="122"/>
    </location>
</feature>
<keyword evidence="2" id="KW-0378">Hydrolase</keyword>
<dbReference type="PANTHER" id="PTHR21660">
    <property type="entry name" value="THIOESTERASE SUPERFAMILY MEMBER-RELATED"/>
    <property type="match status" value="1"/>
</dbReference>
<accession>A3VC24</accession>
<dbReference type="Gene3D" id="3.10.129.10">
    <property type="entry name" value="Hotdog Thioesterase"/>
    <property type="match status" value="1"/>
</dbReference>
<protein>
    <submittedName>
        <fullName evidence="4">Thioesterase family protein</fullName>
    </submittedName>
</protein>
<sequence length="134" mass="14735">MSLDPSLIEDPYEFQKLLGFEIEDWSEDYARFRLPITDKLGNRYGIPHGGVYATLIDTVMGFAACYTGDPETRRLAMTLSLNVNYLAQPKGTVLIAEGRRTGGGRKSVFAEASIIDDTGVTVATGTGVFRYRST</sequence>
<keyword evidence="5" id="KW-1185">Reference proteome</keyword>
<dbReference type="eggNOG" id="COG2050">
    <property type="taxonomic scope" value="Bacteria"/>
</dbReference>
<evidence type="ECO:0000256" key="2">
    <source>
        <dbReference type="ARBA" id="ARBA00022801"/>
    </source>
</evidence>
<evidence type="ECO:0000313" key="4">
    <source>
        <dbReference type="EMBL" id="EAQ14507.1"/>
    </source>
</evidence>
<evidence type="ECO:0000259" key="3">
    <source>
        <dbReference type="Pfam" id="PF03061"/>
    </source>
</evidence>
<dbReference type="InterPro" id="IPR029069">
    <property type="entry name" value="HotDog_dom_sf"/>
</dbReference>
<reference evidence="4 5" key="1">
    <citation type="journal article" date="2010" name="J. Bacteriol.">
        <title>Genome sequences of Pelagibaca bermudensis HTCC2601T and Maritimibacter alkaliphilus HTCC2654T, the type strains of two marine Roseobacter genera.</title>
        <authorList>
            <person name="Thrash J.C."/>
            <person name="Cho J.C."/>
            <person name="Ferriera S."/>
            <person name="Johnson J."/>
            <person name="Vergin K.L."/>
            <person name="Giovannoni S.J."/>
        </authorList>
    </citation>
    <scope>NUCLEOTIDE SEQUENCE [LARGE SCALE GENOMIC DNA]</scope>
    <source>
        <strain evidence="4 5">HTCC2654</strain>
    </source>
</reference>
<dbReference type="RefSeq" id="WP_008334007.1">
    <property type="nucleotide sequence ID" value="NZ_CH902578.1"/>
</dbReference>
<dbReference type="AlphaFoldDB" id="A3VC24"/>
<evidence type="ECO:0000313" key="5">
    <source>
        <dbReference type="Proteomes" id="UP000002931"/>
    </source>
</evidence>
<comment type="similarity">
    <text evidence="1">Belongs to the thioesterase PaaI family.</text>
</comment>
<dbReference type="SUPFAM" id="SSF54637">
    <property type="entry name" value="Thioesterase/thiol ester dehydrase-isomerase"/>
    <property type="match status" value="1"/>
</dbReference>
<dbReference type="Proteomes" id="UP000002931">
    <property type="component" value="Unassembled WGS sequence"/>
</dbReference>
<evidence type="ECO:0000256" key="1">
    <source>
        <dbReference type="ARBA" id="ARBA00008324"/>
    </source>
</evidence>
<organism evidence="4 5">
    <name type="scientific">Maritimibacter alkaliphilus HTCC2654</name>
    <dbReference type="NCBI Taxonomy" id="314271"/>
    <lineage>
        <taxon>Bacteria</taxon>
        <taxon>Pseudomonadati</taxon>
        <taxon>Pseudomonadota</taxon>
        <taxon>Alphaproteobacteria</taxon>
        <taxon>Rhodobacterales</taxon>
        <taxon>Roseobacteraceae</taxon>
        <taxon>Maritimibacter</taxon>
    </lineage>
</organism>
<dbReference type="HOGENOM" id="CLU_089876_3_2_5"/>
<dbReference type="EMBL" id="AAMT01000002">
    <property type="protein sequence ID" value="EAQ14507.1"/>
    <property type="molecule type" value="Genomic_DNA"/>
</dbReference>
<proteinExistence type="inferred from homology"/>
<dbReference type="InterPro" id="IPR003736">
    <property type="entry name" value="PAAI_dom"/>
</dbReference>
<comment type="caution">
    <text evidence="4">The sequence shown here is derived from an EMBL/GenBank/DDBJ whole genome shotgun (WGS) entry which is preliminary data.</text>
</comment>
<dbReference type="CDD" id="cd03443">
    <property type="entry name" value="PaaI_thioesterase"/>
    <property type="match status" value="1"/>
</dbReference>
<dbReference type="NCBIfam" id="TIGR00369">
    <property type="entry name" value="unchar_dom_1"/>
    <property type="match status" value="1"/>
</dbReference>